<dbReference type="RefSeq" id="WP_131014201.1">
    <property type="nucleotide sequence ID" value="NZ_SIRE01000010.1"/>
</dbReference>
<gene>
    <name evidence="1" type="ORF">EYB31_15195</name>
</gene>
<proteinExistence type="predicted"/>
<accession>A0A4Q9DU43</accession>
<reference evidence="1 2" key="1">
    <citation type="submission" date="2019-02" db="EMBL/GenBank/DDBJ databases">
        <title>Paenibacillus sp. nov., isolated from surface-sterilized tissue of Thalictrum simplex L.</title>
        <authorList>
            <person name="Tuo L."/>
        </authorList>
    </citation>
    <scope>NUCLEOTIDE SEQUENCE [LARGE SCALE GENOMIC DNA]</scope>
    <source>
        <strain evidence="1 2">N2SHLJ1</strain>
    </source>
</reference>
<dbReference type="OrthoDB" id="2629178at2"/>
<organism evidence="1 2">
    <name type="scientific">Paenibacillus thalictri</name>
    <dbReference type="NCBI Taxonomy" id="2527873"/>
    <lineage>
        <taxon>Bacteria</taxon>
        <taxon>Bacillati</taxon>
        <taxon>Bacillota</taxon>
        <taxon>Bacilli</taxon>
        <taxon>Bacillales</taxon>
        <taxon>Paenibacillaceae</taxon>
        <taxon>Paenibacillus</taxon>
    </lineage>
</organism>
<evidence type="ECO:0000313" key="2">
    <source>
        <dbReference type="Proteomes" id="UP000293142"/>
    </source>
</evidence>
<evidence type="ECO:0000313" key="1">
    <source>
        <dbReference type="EMBL" id="TBL78217.1"/>
    </source>
</evidence>
<dbReference type="EMBL" id="SIRE01000010">
    <property type="protein sequence ID" value="TBL78217.1"/>
    <property type="molecule type" value="Genomic_DNA"/>
</dbReference>
<keyword evidence="2" id="KW-1185">Reference proteome</keyword>
<protein>
    <submittedName>
        <fullName evidence="1">Mechanosensitive ion channel protein MscL</fullName>
    </submittedName>
</protein>
<sequence length="56" mass="6540">MLVFDIVVNGEVKETVKPMSQRMKDILVTMQEKMKDVKAKYGHHGNNVQVKKRILR</sequence>
<dbReference type="Proteomes" id="UP000293142">
    <property type="component" value="Unassembled WGS sequence"/>
</dbReference>
<comment type="caution">
    <text evidence="1">The sequence shown here is derived from an EMBL/GenBank/DDBJ whole genome shotgun (WGS) entry which is preliminary data.</text>
</comment>
<dbReference type="AlphaFoldDB" id="A0A4Q9DU43"/>
<name>A0A4Q9DU43_9BACL</name>